<dbReference type="Proteomes" id="UP000499080">
    <property type="component" value="Unassembled WGS sequence"/>
</dbReference>
<evidence type="ECO:0000313" key="2">
    <source>
        <dbReference type="Proteomes" id="UP000499080"/>
    </source>
</evidence>
<dbReference type="AlphaFoldDB" id="A0A4Y2VJE6"/>
<organism evidence="1 2">
    <name type="scientific">Araneus ventricosus</name>
    <name type="common">Orbweaver spider</name>
    <name type="synonym">Epeira ventricosa</name>
    <dbReference type="NCBI Taxonomy" id="182803"/>
    <lineage>
        <taxon>Eukaryota</taxon>
        <taxon>Metazoa</taxon>
        <taxon>Ecdysozoa</taxon>
        <taxon>Arthropoda</taxon>
        <taxon>Chelicerata</taxon>
        <taxon>Arachnida</taxon>
        <taxon>Araneae</taxon>
        <taxon>Araneomorphae</taxon>
        <taxon>Entelegynae</taxon>
        <taxon>Araneoidea</taxon>
        <taxon>Araneidae</taxon>
        <taxon>Araneus</taxon>
    </lineage>
</organism>
<name>A0A4Y2VJE6_ARAVE</name>
<sequence>AIGDELDDLESQFDDLRETRRQIGVWNAGLPPVAPEGVEEKVVKIIFAFFNRS</sequence>
<keyword evidence="2" id="KW-1185">Reference proteome</keyword>
<comment type="caution">
    <text evidence="1">The sequence shown here is derived from an EMBL/GenBank/DDBJ whole genome shotgun (WGS) entry which is preliminary data.</text>
</comment>
<reference evidence="1 2" key="1">
    <citation type="journal article" date="2019" name="Sci. Rep.">
        <title>Orb-weaving spider Araneus ventricosus genome elucidates the spidroin gene catalogue.</title>
        <authorList>
            <person name="Kono N."/>
            <person name="Nakamura H."/>
            <person name="Ohtoshi R."/>
            <person name="Moran D.A.P."/>
            <person name="Shinohara A."/>
            <person name="Yoshida Y."/>
            <person name="Fujiwara M."/>
            <person name="Mori M."/>
            <person name="Tomita M."/>
            <person name="Arakawa K."/>
        </authorList>
    </citation>
    <scope>NUCLEOTIDE SEQUENCE [LARGE SCALE GENOMIC DNA]</scope>
</reference>
<dbReference type="OrthoDB" id="6455865at2759"/>
<gene>
    <name evidence="1" type="ORF">AVEN_57979_1</name>
</gene>
<proteinExistence type="predicted"/>
<evidence type="ECO:0000313" key="1">
    <source>
        <dbReference type="EMBL" id="GBO24434.1"/>
    </source>
</evidence>
<protein>
    <submittedName>
        <fullName evidence="1">Uncharacterized protein</fullName>
    </submittedName>
</protein>
<feature type="non-terminal residue" evidence="1">
    <location>
        <position position="1"/>
    </location>
</feature>
<accession>A0A4Y2VJE6</accession>
<dbReference type="EMBL" id="BGPR01047404">
    <property type="protein sequence ID" value="GBO24434.1"/>
    <property type="molecule type" value="Genomic_DNA"/>
</dbReference>